<organism evidence="3 4">
    <name type="scientific">Streptomyces zingiberis</name>
    <dbReference type="NCBI Taxonomy" id="2053010"/>
    <lineage>
        <taxon>Bacteria</taxon>
        <taxon>Bacillati</taxon>
        <taxon>Actinomycetota</taxon>
        <taxon>Actinomycetes</taxon>
        <taxon>Kitasatosporales</taxon>
        <taxon>Streptomycetaceae</taxon>
        <taxon>Streptomyces</taxon>
    </lineage>
</organism>
<dbReference type="PANTHER" id="PTHR42928:SF3">
    <property type="entry name" value="UPF0065 PROTEIN YFLP"/>
    <property type="match status" value="1"/>
</dbReference>
<dbReference type="EMBL" id="JAATEN010000005">
    <property type="protein sequence ID" value="NJQ00732.1"/>
    <property type="molecule type" value="Genomic_DNA"/>
</dbReference>
<reference evidence="3 4" key="1">
    <citation type="submission" date="2020-03" db="EMBL/GenBank/DDBJ databases">
        <title>WGS of actinomycetes isolated from Thailand.</title>
        <authorList>
            <person name="Thawai C."/>
        </authorList>
    </citation>
    <scope>NUCLEOTIDE SEQUENCE [LARGE SCALE GENOMIC DNA]</scope>
    <source>
        <strain evidence="3 4">PLAI 1-29</strain>
    </source>
</reference>
<dbReference type="Proteomes" id="UP000695264">
    <property type="component" value="Unassembled WGS sequence"/>
</dbReference>
<feature type="compositionally biased region" description="Gly residues" evidence="2">
    <location>
        <begin position="146"/>
        <end position="155"/>
    </location>
</feature>
<evidence type="ECO:0000313" key="4">
    <source>
        <dbReference type="Proteomes" id="UP000695264"/>
    </source>
</evidence>
<feature type="region of interest" description="Disordered" evidence="2">
    <location>
        <begin position="112"/>
        <end position="155"/>
    </location>
</feature>
<sequence>MVPGPAGGGYDITARTLAVLLRETGLSPEAEVFNLAGSSGTVALTRLVHETGNERLLLMMGLGLVGRVLSEGAPYGVAEATPLARLIDEPETVVVRADSPYRTFGELVRAWRQGPEAATPSAGSGKSGDSGDSGDSGKSGKSGDSGSSGGLVAGVGSGRGGPDHLALMLIAETVGLAPADVAFDRFDGGGRLLAPVLDRRVDFALTGISEYRHAVAAGRLRVLAVTGPRRVSGVDAPTLREAGYPLEVVNWRGVLAPPGISRRDRAALVRMLDRLRATPQWRRALRENNWSDAFLTGDRFAAFLASEDRRVGAHLDRLGLGGRDQAPTGPRPGADGSGNPAVPSAARPGTGGGVPP</sequence>
<dbReference type="PANTHER" id="PTHR42928">
    <property type="entry name" value="TRICARBOXYLATE-BINDING PROTEIN"/>
    <property type="match status" value="1"/>
</dbReference>
<gene>
    <name evidence="3" type="ORF">HCK00_09325</name>
</gene>
<feature type="region of interest" description="Disordered" evidence="2">
    <location>
        <begin position="316"/>
        <end position="356"/>
    </location>
</feature>
<dbReference type="Gene3D" id="3.40.190.10">
    <property type="entry name" value="Periplasmic binding protein-like II"/>
    <property type="match status" value="2"/>
</dbReference>
<dbReference type="InterPro" id="IPR005064">
    <property type="entry name" value="BUG"/>
</dbReference>
<dbReference type="Gene3D" id="3.40.190.150">
    <property type="entry name" value="Bordetella uptake gene, domain 1"/>
    <property type="match status" value="2"/>
</dbReference>
<dbReference type="PIRSF" id="PIRSF017082">
    <property type="entry name" value="YflP"/>
    <property type="match status" value="1"/>
</dbReference>
<comment type="caution">
    <text evidence="3">The sequence shown here is derived from an EMBL/GenBank/DDBJ whole genome shotgun (WGS) entry which is preliminary data.</text>
</comment>
<evidence type="ECO:0000313" key="3">
    <source>
        <dbReference type="EMBL" id="NJQ00732.1"/>
    </source>
</evidence>
<dbReference type="InterPro" id="IPR042100">
    <property type="entry name" value="Bug_dom1"/>
</dbReference>
<keyword evidence="4" id="KW-1185">Reference proteome</keyword>
<evidence type="ECO:0000256" key="2">
    <source>
        <dbReference type="SAM" id="MobiDB-lite"/>
    </source>
</evidence>
<accession>A0ABX1BZ15</accession>
<proteinExistence type="inferred from homology"/>
<name>A0ABX1BZ15_9ACTN</name>
<protein>
    <submittedName>
        <fullName evidence="3">Tripartite tricarboxylate transporter substrate binding protein</fullName>
    </submittedName>
</protein>
<dbReference type="Pfam" id="PF03401">
    <property type="entry name" value="TctC"/>
    <property type="match status" value="1"/>
</dbReference>
<evidence type="ECO:0000256" key="1">
    <source>
        <dbReference type="ARBA" id="ARBA00006987"/>
    </source>
</evidence>
<comment type="similarity">
    <text evidence="1">Belongs to the UPF0065 (bug) family.</text>
</comment>